<feature type="signal peptide" evidence="5">
    <location>
        <begin position="1"/>
        <end position="19"/>
    </location>
</feature>
<dbReference type="OrthoDB" id="9793175at2"/>
<gene>
    <name evidence="7" type="ORF">D9V32_02140</name>
</gene>
<comment type="similarity">
    <text evidence="2">Belongs to the bacterial solute-binding protein 8 family.</text>
</comment>
<accession>A0A3L7ACL9</accession>
<evidence type="ECO:0000313" key="7">
    <source>
        <dbReference type="EMBL" id="RLP77560.1"/>
    </source>
</evidence>
<dbReference type="AlphaFoldDB" id="A0A3L7ACL9"/>
<name>A0A3L7ACL9_9MICO</name>
<evidence type="ECO:0000256" key="1">
    <source>
        <dbReference type="ARBA" id="ARBA00004196"/>
    </source>
</evidence>
<dbReference type="EMBL" id="RCUX01000002">
    <property type="protein sequence ID" value="RLP77560.1"/>
    <property type="molecule type" value="Genomic_DNA"/>
</dbReference>
<dbReference type="InterPro" id="IPR002491">
    <property type="entry name" value="ABC_transptr_periplasmic_BD"/>
</dbReference>
<keyword evidence="4 5" id="KW-0732">Signal</keyword>
<evidence type="ECO:0000256" key="2">
    <source>
        <dbReference type="ARBA" id="ARBA00008814"/>
    </source>
</evidence>
<dbReference type="InterPro" id="IPR051313">
    <property type="entry name" value="Bact_iron-sidero_bind"/>
</dbReference>
<evidence type="ECO:0000313" key="8">
    <source>
        <dbReference type="Proteomes" id="UP000272503"/>
    </source>
</evidence>
<keyword evidence="8" id="KW-1185">Reference proteome</keyword>
<dbReference type="GO" id="GO:1901678">
    <property type="term" value="P:iron coordination entity transport"/>
    <property type="evidence" value="ECO:0007669"/>
    <property type="project" value="UniProtKB-ARBA"/>
</dbReference>
<feature type="chain" id="PRO_5038688978" evidence="5">
    <location>
        <begin position="20"/>
        <end position="320"/>
    </location>
</feature>
<protein>
    <submittedName>
        <fullName evidence="7">ABC transporter substrate-binding protein</fullName>
    </submittedName>
</protein>
<proteinExistence type="inferred from homology"/>
<dbReference type="Gene3D" id="3.40.50.1980">
    <property type="entry name" value="Nitrogenase molybdenum iron protein domain"/>
    <property type="match status" value="2"/>
</dbReference>
<evidence type="ECO:0000256" key="4">
    <source>
        <dbReference type="ARBA" id="ARBA00022729"/>
    </source>
</evidence>
<reference evidence="7 8" key="1">
    <citation type="submission" date="2018-10" db="EMBL/GenBank/DDBJ databases">
        <authorList>
            <person name="Li J."/>
        </authorList>
    </citation>
    <scope>NUCLEOTIDE SEQUENCE [LARGE SCALE GENOMIC DNA]</scope>
    <source>
        <strain evidence="7 8">IF 016277</strain>
    </source>
</reference>
<comment type="subcellular location">
    <subcellularLocation>
        <location evidence="1">Cell envelope</location>
    </subcellularLocation>
</comment>
<dbReference type="PROSITE" id="PS50983">
    <property type="entry name" value="FE_B12_PBP"/>
    <property type="match status" value="1"/>
</dbReference>
<dbReference type="Pfam" id="PF01497">
    <property type="entry name" value="Peripla_BP_2"/>
    <property type="match status" value="1"/>
</dbReference>
<keyword evidence="3" id="KW-0813">Transport</keyword>
<dbReference type="GO" id="GO:0030288">
    <property type="term" value="C:outer membrane-bounded periplasmic space"/>
    <property type="evidence" value="ECO:0007669"/>
    <property type="project" value="TreeGrafter"/>
</dbReference>
<dbReference type="PROSITE" id="PS51257">
    <property type="entry name" value="PROKAR_LIPOPROTEIN"/>
    <property type="match status" value="1"/>
</dbReference>
<evidence type="ECO:0000256" key="5">
    <source>
        <dbReference type="SAM" id="SignalP"/>
    </source>
</evidence>
<sequence length="320" mass="34124">MRASAAVAALTLTAGLLSACSTGAAPASSEGASATRTFASAYGDVKIPEKPLRVAAVSYDTPWQLMSLDVKPVAAQDYGKWIKEFSDTQQDFVKGVPTAGSFGELNYEALAATKPDLIVGDAYEIDESVYKRLSAIAPTAIAKGKDRGDWQGLTEQIAEAVGKTDAWKGAKSTYETERDRIKTTYAAQISGNSWAHFSLGDDAGQFSIQEPTGAIGNLVVNELGMKYGPGVPTNYDASGYHSYPFEQLGTVFTGVSVALHPINQDGSVPQGIQDVLNNDLFTRLPVAQAKHVYGLKTSITDYVTATEWLHEVEKTVLSAL</sequence>
<dbReference type="PANTHER" id="PTHR30532:SF1">
    <property type="entry name" value="IRON(3+)-HYDROXAMATE-BINDING PROTEIN FHUD"/>
    <property type="match status" value="1"/>
</dbReference>
<dbReference type="SUPFAM" id="SSF53807">
    <property type="entry name" value="Helical backbone' metal receptor"/>
    <property type="match status" value="1"/>
</dbReference>
<evidence type="ECO:0000259" key="6">
    <source>
        <dbReference type="PROSITE" id="PS50983"/>
    </source>
</evidence>
<comment type="caution">
    <text evidence="7">The sequence shown here is derived from an EMBL/GenBank/DDBJ whole genome shotgun (WGS) entry which is preliminary data.</text>
</comment>
<evidence type="ECO:0000256" key="3">
    <source>
        <dbReference type="ARBA" id="ARBA00022448"/>
    </source>
</evidence>
<dbReference type="Proteomes" id="UP000272503">
    <property type="component" value="Unassembled WGS sequence"/>
</dbReference>
<organism evidence="7 8">
    <name type="scientific">Mycetocola tolaasinivorans</name>
    <dbReference type="NCBI Taxonomy" id="76635"/>
    <lineage>
        <taxon>Bacteria</taxon>
        <taxon>Bacillati</taxon>
        <taxon>Actinomycetota</taxon>
        <taxon>Actinomycetes</taxon>
        <taxon>Micrococcales</taxon>
        <taxon>Microbacteriaceae</taxon>
        <taxon>Mycetocola</taxon>
    </lineage>
</organism>
<feature type="domain" description="Fe/B12 periplasmic-binding" evidence="6">
    <location>
        <begin position="53"/>
        <end position="320"/>
    </location>
</feature>
<dbReference type="PANTHER" id="PTHR30532">
    <property type="entry name" value="IRON III DICITRATE-BINDING PERIPLASMIC PROTEIN"/>
    <property type="match status" value="1"/>
</dbReference>